<evidence type="ECO:0000313" key="1">
    <source>
        <dbReference type="EMBL" id="MBC8597694.1"/>
    </source>
</evidence>
<keyword evidence="2" id="KW-1185">Reference proteome</keyword>
<dbReference type="RefSeq" id="WP_262426605.1">
    <property type="nucleotide sequence ID" value="NZ_JACRTJ010000001.1"/>
</dbReference>
<gene>
    <name evidence="1" type="ORF">H8708_00330</name>
</gene>
<dbReference type="InterPro" id="IPR024211">
    <property type="entry name" value="DUF3841"/>
</dbReference>
<sequence length="196" mass="22932">MDHRRTSVTLYSPQAQIVLDVLDRDGICFSRREYVQKKYEESAPVFLSAYDWFVKAAEAHVPKPQGAEYPYWAFKSPENVDPSAGGRILVLRVPLDEAVFFSLYDWNKILCLSYMGKTEKEEKEFRQTLLEYGIRRESDLILTNFYPELKRQVMDSWHRLFSHDQAIRKAISENQPLSGVQAGLWCIKKEWVMGQD</sequence>
<dbReference type="EMBL" id="JACRTJ010000001">
    <property type="protein sequence ID" value="MBC8597694.1"/>
    <property type="molecule type" value="Genomic_DNA"/>
</dbReference>
<reference evidence="1 2" key="1">
    <citation type="submission" date="2020-08" db="EMBL/GenBank/DDBJ databases">
        <title>Genome public.</title>
        <authorList>
            <person name="Liu C."/>
            <person name="Sun Q."/>
        </authorList>
    </citation>
    <scope>NUCLEOTIDE SEQUENCE [LARGE SCALE GENOMIC DNA]</scope>
    <source>
        <strain evidence="1 2">BX10</strain>
    </source>
</reference>
<dbReference type="Pfam" id="PF12952">
    <property type="entry name" value="DUF3841"/>
    <property type="match status" value="1"/>
</dbReference>
<name>A0ABR7NNJ6_9FIRM</name>
<accession>A0ABR7NNJ6</accession>
<comment type="caution">
    <text evidence="1">The sequence shown here is derived from an EMBL/GenBank/DDBJ whole genome shotgun (WGS) entry which is preliminary data.</text>
</comment>
<dbReference type="Proteomes" id="UP000647491">
    <property type="component" value="Unassembled WGS sequence"/>
</dbReference>
<organism evidence="1 2">
    <name type="scientific">Enterocloster hominis</name>
    <name type="common">ex Liu et al. 2021</name>
    <dbReference type="NCBI Taxonomy" id="2763663"/>
    <lineage>
        <taxon>Bacteria</taxon>
        <taxon>Bacillati</taxon>
        <taxon>Bacillota</taxon>
        <taxon>Clostridia</taxon>
        <taxon>Lachnospirales</taxon>
        <taxon>Lachnospiraceae</taxon>
        <taxon>Enterocloster</taxon>
    </lineage>
</organism>
<protein>
    <submittedName>
        <fullName evidence="1">DUF3841 domain-containing protein</fullName>
    </submittedName>
</protein>
<evidence type="ECO:0000313" key="2">
    <source>
        <dbReference type="Proteomes" id="UP000647491"/>
    </source>
</evidence>
<proteinExistence type="predicted"/>